<proteinExistence type="predicted"/>
<gene>
    <name evidence="1" type="ORF">GGE35_000600</name>
</gene>
<dbReference type="RefSeq" id="WP_183821563.1">
    <property type="nucleotide sequence ID" value="NZ_JACIGW010000001.1"/>
</dbReference>
<reference evidence="1 2" key="1">
    <citation type="submission" date="2020-08" db="EMBL/GenBank/DDBJ databases">
        <title>Genomic Encyclopedia of Type Strains, Phase IV (KMG-V): Genome sequencing to study the core and pangenomes of soil and plant-associated prokaryotes.</title>
        <authorList>
            <person name="Whitman W."/>
        </authorList>
    </citation>
    <scope>NUCLEOTIDE SEQUENCE [LARGE SCALE GENOMIC DNA]</scope>
    <source>
        <strain evidence="1 2">SEMIA 452</strain>
    </source>
</reference>
<evidence type="ECO:0000313" key="2">
    <source>
        <dbReference type="Proteomes" id="UP000576087"/>
    </source>
</evidence>
<sequence length="91" mass="10290">MVVRTEMFRDKVSSSIVLGSDDLELLQRFLEAWCEENDVSPESQEAQAIASGLMNWYQFELGDRNNLKSGPSTPLPESEELETLLRKLKAA</sequence>
<comment type="caution">
    <text evidence="1">The sequence shown here is derived from an EMBL/GenBank/DDBJ whole genome shotgun (WGS) entry which is preliminary data.</text>
</comment>
<accession>A0A7W6XZL8</accession>
<evidence type="ECO:0000313" key="1">
    <source>
        <dbReference type="EMBL" id="MBB4444818.1"/>
    </source>
</evidence>
<organism evidence="1 2">
    <name type="scientific">Aliirhizobium cellulosilyticum</name>
    <dbReference type="NCBI Taxonomy" id="393664"/>
    <lineage>
        <taxon>Bacteria</taxon>
        <taxon>Pseudomonadati</taxon>
        <taxon>Pseudomonadota</taxon>
        <taxon>Alphaproteobacteria</taxon>
        <taxon>Hyphomicrobiales</taxon>
        <taxon>Rhizobiaceae</taxon>
        <taxon>Aliirhizobium</taxon>
    </lineage>
</organism>
<name>A0A7W6XZL8_9HYPH</name>
<dbReference type="AlphaFoldDB" id="A0A7W6XZL8"/>
<dbReference type="Proteomes" id="UP000576087">
    <property type="component" value="Unassembled WGS sequence"/>
</dbReference>
<dbReference type="EMBL" id="JACIHM010000001">
    <property type="protein sequence ID" value="MBB4444818.1"/>
    <property type="molecule type" value="Genomic_DNA"/>
</dbReference>
<protein>
    <submittedName>
        <fullName evidence="1">Uncharacterized protein</fullName>
    </submittedName>
</protein>